<gene>
    <name evidence="3" type="ORF">SAMN05444274_101297</name>
</gene>
<sequence>MESLLKIAFNELGTEEIPGNRHNPEILKYAKETGISGITSDEIPWCSTFVNWVAKKAGLQSSGKANARSWLSVGTRVNMPEPGDIVVFWRESPESWKGHVGFFLGVSFDKKRVYCLGGNQGNRVSVSAYRLNTVLAYQRLAPKSKLEIPDPVLRIGSRGKAVVALQDALKLLNINIGTSDGAFGPKTEAGVKELQTRLPNLAIDGVYNEATRNLLESLFQE</sequence>
<evidence type="ECO:0000259" key="2">
    <source>
        <dbReference type="Pfam" id="PF05257"/>
    </source>
</evidence>
<dbReference type="AlphaFoldDB" id="A0A1M4TA56"/>
<dbReference type="Pfam" id="PF01471">
    <property type="entry name" value="PG_binding_1"/>
    <property type="match status" value="1"/>
</dbReference>
<dbReference type="InterPro" id="IPR036366">
    <property type="entry name" value="PGBDSf"/>
</dbReference>
<dbReference type="RefSeq" id="WP_072998256.1">
    <property type="nucleotide sequence ID" value="NZ_FQUM01000001.1"/>
</dbReference>
<dbReference type="STRING" id="1484053.SAMN05444274_101297"/>
<dbReference type="InterPro" id="IPR036365">
    <property type="entry name" value="PGBD-like_sf"/>
</dbReference>
<dbReference type="Pfam" id="PF05257">
    <property type="entry name" value="CHAP"/>
    <property type="match status" value="1"/>
</dbReference>
<reference evidence="3 4" key="1">
    <citation type="submission" date="2016-11" db="EMBL/GenBank/DDBJ databases">
        <authorList>
            <person name="Jaros S."/>
            <person name="Januszkiewicz K."/>
            <person name="Wedrychowicz H."/>
        </authorList>
    </citation>
    <scope>NUCLEOTIDE SEQUENCE [LARGE SCALE GENOMIC DNA]</scope>
    <source>
        <strain evidence="3 4">DSM 26910</strain>
    </source>
</reference>
<protein>
    <submittedName>
        <fullName evidence="3">TIGR02594 family protein</fullName>
    </submittedName>
</protein>
<dbReference type="SUPFAM" id="SSF47090">
    <property type="entry name" value="PGBD-like"/>
    <property type="match status" value="1"/>
</dbReference>
<name>A0A1M4TA56_9BACT</name>
<evidence type="ECO:0000313" key="4">
    <source>
        <dbReference type="Proteomes" id="UP000184164"/>
    </source>
</evidence>
<dbReference type="EMBL" id="FQUM01000001">
    <property type="protein sequence ID" value="SHE41127.1"/>
    <property type="molecule type" value="Genomic_DNA"/>
</dbReference>
<dbReference type="SUPFAM" id="SSF54001">
    <property type="entry name" value="Cysteine proteinases"/>
    <property type="match status" value="1"/>
</dbReference>
<dbReference type="Gene3D" id="3.90.1720.10">
    <property type="entry name" value="endopeptidase domain like (from Nostoc punctiforme)"/>
    <property type="match status" value="1"/>
</dbReference>
<dbReference type="InterPro" id="IPR013423">
    <property type="entry name" value="CHP02594"/>
</dbReference>
<dbReference type="OrthoDB" id="9813532at2"/>
<dbReference type="Proteomes" id="UP000184164">
    <property type="component" value="Unassembled WGS sequence"/>
</dbReference>
<dbReference type="NCBIfam" id="TIGR02594">
    <property type="entry name" value="TIGR02594 family protein"/>
    <property type="match status" value="1"/>
</dbReference>
<proteinExistence type="predicted"/>
<evidence type="ECO:0000259" key="1">
    <source>
        <dbReference type="Pfam" id="PF01471"/>
    </source>
</evidence>
<dbReference type="InterPro" id="IPR038765">
    <property type="entry name" value="Papain-like_cys_pep_sf"/>
</dbReference>
<organism evidence="3 4">
    <name type="scientific">Mariniphaga anaerophila</name>
    <dbReference type="NCBI Taxonomy" id="1484053"/>
    <lineage>
        <taxon>Bacteria</taxon>
        <taxon>Pseudomonadati</taxon>
        <taxon>Bacteroidota</taxon>
        <taxon>Bacteroidia</taxon>
        <taxon>Marinilabiliales</taxon>
        <taxon>Prolixibacteraceae</taxon>
        <taxon>Mariniphaga</taxon>
    </lineage>
</organism>
<dbReference type="Gene3D" id="1.10.101.10">
    <property type="entry name" value="PGBD-like superfamily/PGBD"/>
    <property type="match status" value="1"/>
</dbReference>
<dbReference type="InterPro" id="IPR007921">
    <property type="entry name" value="CHAP_dom"/>
</dbReference>
<accession>A0A1M4TA56</accession>
<keyword evidence="4" id="KW-1185">Reference proteome</keyword>
<dbReference type="InterPro" id="IPR002477">
    <property type="entry name" value="Peptidoglycan-bd-like"/>
</dbReference>
<feature type="domain" description="Peptidase C51" evidence="2">
    <location>
        <begin position="41"/>
        <end position="119"/>
    </location>
</feature>
<evidence type="ECO:0000313" key="3">
    <source>
        <dbReference type="EMBL" id="SHE41127.1"/>
    </source>
</evidence>
<feature type="domain" description="Peptidoglycan binding-like" evidence="1">
    <location>
        <begin position="158"/>
        <end position="215"/>
    </location>
</feature>